<sequence length="121" mass="13333">MSNQPQRARILMAYREPEVAVIERSTSDVRSYYNHSTDEIRAAAGAGLIWFMTTDHLSPPICGKDEYGLDSAKWRDATSSRVLDLGRRTGISRGCRVLDLGNGSAAPAMMSWPRLDAICTA</sequence>
<organism evidence="1 2">
    <name type="scientific">Micromonospora sicca</name>
    <dbReference type="NCBI Taxonomy" id="2202420"/>
    <lineage>
        <taxon>Bacteria</taxon>
        <taxon>Bacillati</taxon>
        <taxon>Actinomycetota</taxon>
        <taxon>Actinomycetes</taxon>
        <taxon>Micromonosporales</taxon>
        <taxon>Micromonosporaceae</taxon>
        <taxon>Micromonospora</taxon>
    </lineage>
</organism>
<dbReference type="RefSeq" id="WP_109799723.1">
    <property type="nucleotide sequence ID" value="NZ_QGKS01000055.1"/>
</dbReference>
<accession>A0A317DRC9</accession>
<proteinExistence type="predicted"/>
<comment type="caution">
    <text evidence="1">The sequence shown here is derived from an EMBL/GenBank/DDBJ whole genome shotgun (WGS) entry which is preliminary data.</text>
</comment>
<name>A0A317DRC9_9ACTN</name>
<evidence type="ECO:0000313" key="2">
    <source>
        <dbReference type="Proteomes" id="UP000246050"/>
    </source>
</evidence>
<dbReference type="AlphaFoldDB" id="A0A317DRC9"/>
<protein>
    <recommendedName>
        <fullName evidence="3">Methyltransferase</fullName>
    </recommendedName>
</protein>
<dbReference type="Proteomes" id="UP000246050">
    <property type="component" value="Unassembled WGS sequence"/>
</dbReference>
<evidence type="ECO:0008006" key="3">
    <source>
        <dbReference type="Google" id="ProtNLM"/>
    </source>
</evidence>
<reference evidence="1 2" key="1">
    <citation type="submission" date="2018-05" db="EMBL/GenBank/DDBJ databases">
        <title>Micromonosporas from Atacama Desert.</title>
        <authorList>
            <person name="Carro L."/>
            <person name="Golinska P."/>
            <person name="Klenk H.-P."/>
            <person name="Goodfellow M."/>
        </authorList>
    </citation>
    <scope>NUCLEOTIDE SEQUENCE [LARGE SCALE GENOMIC DNA]</scope>
    <source>
        <strain evidence="1 2">4G51</strain>
    </source>
</reference>
<evidence type="ECO:0000313" key="1">
    <source>
        <dbReference type="EMBL" id="PWR17281.1"/>
    </source>
</evidence>
<gene>
    <name evidence="1" type="ORF">DKT69_00990</name>
</gene>
<dbReference type="EMBL" id="QGKS01000055">
    <property type="protein sequence ID" value="PWR17281.1"/>
    <property type="molecule type" value="Genomic_DNA"/>
</dbReference>